<dbReference type="Proteomes" id="UP000027471">
    <property type="component" value="Unassembled WGS sequence"/>
</dbReference>
<evidence type="ECO:0000313" key="3">
    <source>
        <dbReference type="EMBL" id="KEO61184.1"/>
    </source>
</evidence>
<evidence type="ECO:0000256" key="2">
    <source>
        <dbReference type="SAM" id="MobiDB-lite"/>
    </source>
</evidence>
<feature type="coiled-coil region" evidence="1">
    <location>
        <begin position="269"/>
        <end position="306"/>
    </location>
</feature>
<proteinExistence type="predicted"/>
<keyword evidence="4" id="KW-1185">Reference proteome</keyword>
<dbReference type="AlphaFoldDB" id="A0A074JXJ6"/>
<dbReference type="InterPro" id="IPR029063">
    <property type="entry name" value="SAM-dependent_MTases_sf"/>
</dbReference>
<comment type="caution">
    <text evidence="3">The sequence shown here is derived from an EMBL/GenBank/DDBJ whole genome shotgun (WGS) entry which is preliminary data.</text>
</comment>
<sequence length="570" mass="62079">MLTQQAEEDISEKGSRMEAIKYRENLAPRAHEIFAPATLNTLFWRPRWITTAPVMQHVAFLFWLVGAIRPRSAAVIGVGDGAAQFAICQAMDKLNITAQCRGIGFWRDAEADRALVEVPESLREHSALLYDDIAKLQCQGSVSDALTAIAPGSLDLLFLDACNLPAENELGPSLKDWVKCLTPNGVLLVHGLAKSSLNRRNRSEMTDFLAEHATMAFSDEEGLVVAAAQGGQPTPLTTLLNACHNGTLPGETALLFRRLGQGHLAVAEKEEFEASNKKLKLAVSTAKQESDEALKLSREVQEAYEARSQRLSEIQRVLFERESDNSDLTQKLDAALADAAKALAAFDTEKTVRFRETTALTLALDEQSQQTADALAKHKEVSQERDTLKHQLDVAKAEAANAITTLEAEKSTRFHETAALTRKLEDHAQQNAEALAKQAKVSQERDALKQQLDGLQAAGAKALATSEADKQARSNDVAALTEKLENQAKLLKRSVTEGKDAARQVDALKQQLTDALAEKHALMQRVDDLLNSTSWRVTAPLRKIKGGVSKGDGSQPKAAPNSVAARVGKH</sequence>
<keyword evidence="1" id="KW-0175">Coiled coil</keyword>
<dbReference type="eggNOG" id="COG1196">
    <property type="taxonomic scope" value="Bacteria"/>
</dbReference>
<feature type="region of interest" description="Disordered" evidence="2">
    <location>
        <begin position="545"/>
        <end position="570"/>
    </location>
</feature>
<organism evidence="3 4">
    <name type="scientific">Thioclava indica</name>
    <dbReference type="NCBI Taxonomy" id="1353528"/>
    <lineage>
        <taxon>Bacteria</taxon>
        <taxon>Pseudomonadati</taxon>
        <taxon>Pseudomonadota</taxon>
        <taxon>Alphaproteobacteria</taxon>
        <taxon>Rhodobacterales</taxon>
        <taxon>Paracoccaceae</taxon>
        <taxon>Thioclava</taxon>
    </lineage>
</organism>
<dbReference type="STRING" id="1353528.DT23_10650"/>
<gene>
    <name evidence="3" type="ORF">DT23_10650</name>
</gene>
<accession>A0A074JXJ6</accession>
<dbReference type="Gene3D" id="3.40.50.150">
    <property type="entry name" value="Vaccinia Virus protein VP39"/>
    <property type="match status" value="1"/>
</dbReference>
<name>A0A074JXJ6_9RHOB</name>
<dbReference type="EMBL" id="AUNB01000010">
    <property type="protein sequence ID" value="KEO61184.1"/>
    <property type="molecule type" value="Genomic_DNA"/>
</dbReference>
<evidence type="ECO:0000256" key="1">
    <source>
        <dbReference type="SAM" id="Coils"/>
    </source>
</evidence>
<dbReference type="SUPFAM" id="SSF53335">
    <property type="entry name" value="S-adenosyl-L-methionine-dependent methyltransferases"/>
    <property type="match status" value="1"/>
</dbReference>
<feature type="coiled-coil region" evidence="1">
    <location>
        <begin position="431"/>
        <end position="458"/>
    </location>
</feature>
<feature type="coiled-coil region" evidence="1">
    <location>
        <begin position="498"/>
        <end position="525"/>
    </location>
</feature>
<protein>
    <submittedName>
        <fullName evidence="3">Uncharacterized protein</fullName>
    </submittedName>
</protein>
<evidence type="ECO:0000313" key="4">
    <source>
        <dbReference type="Proteomes" id="UP000027471"/>
    </source>
</evidence>
<reference evidence="3 4" key="1">
    <citation type="journal article" date="2015" name="Antonie Van Leeuwenhoek">
        <title>Thioclava indica sp. nov., isolated from surface seawater of the Indian Ocean.</title>
        <authorList>
            <person name="Liu Y."/>
            <person name="Lai Q."/>
            <person name="Du J."/>
            <person name="Xu H."/>
            <person name="Jiang L."/>
            <person name="Shao Z."/>
        </authorList>
    </citation>
    <scope>NUCLEOTIDE SEQUENCE [LARGE SCALE GENOMIC DNA]</scope>
    <source>
        <strain evidence="3 4">DT23-4</strain>
    </source>
</reference>